<dbReference type="InterPro" id="IPR029071">
    <property type="entry name" value="Ubiquitin-like_domsf"/>
</dbReference>
<dbReference type="PROSITE" id="PS50128">
    <property type="entry name" value="SURP"/>
    <property type="match status" value="2"/>
</dbReference>
<comment type="caution">
    <text evidence="10">The sequence shown here is derived from an EMBL/GenBank/DDBJ whole genome shotgun (WGS) entry which is preliminary data.</text>
</comment>
<keyword evidence="2" id="KW-0507">mRNA processing</keyword>
<dbReference type="AlphaFoldDB" id="A0AAV9IKU3"/>
<feature type="compositionally biased region" description="Low complexity" evidence="7">
    <location>
        <begin position="92"/>
        <end position="101"/>
    </location>
</feature>
<dbReference type="Gene3D" id="3.10.20.90">
    <property type="entry name" value="Phosphatidylinositol 3-kinase Catalytic Subunit, Chain A, domain 1"/>
    <property type="match status" value="1"/>
</dbReference>
<feature type="region of interest" description="Disordered" evidence="7">
    <location>
        <begin position="92"/>
        <end position="155"/>
    </location>
</feature>
<feature type="domain" description="SURP motif" evidence="9">
    <location>
        <begin position="167"/>
        <end position="209"/>
    </location>
</feature>
<evidence type="ECO:0000313" key="10">
    <source>
        <dbReference type="EMBL" id="KAK4527871.1"/>
    </source>
</evidence>
<dbReference type="GO" id="GO:0003723">
    <property type="term" value="F:RNA binding"/>
    <property type="evidence" value="ECO:0007669"/>
    <property type="project" value="InterPro"/>
</dbReference>
<evidence type="ECO:0000256" key="1">
    <source>
        <dbReference type="ARBA" id="ARBA00004123"/>
    </source>
</evidence>
<dbReference type="SUPFAM" id="SSF109905">
    <property type="entry name" value="Surp module (SWAP domain)"/>
    <property type="match status" value="2"/>
</dbReference>
<evidence type="ECO:0000259" key="8">
    <source>
        <dbReference type="PROSITE" id="PS50053"/>
    </source>
</evidence>
<evidence type="ECO:0000256" key="6">
    <source>
        <dbReference type="ARBA" id="ARBA00023242"/>
    </source>
</evidence>
<dbReference type="EMBL" id="JANCYU010000057">
    <property type="protein sequence ID" value="KAK4527871.1"/>
    <property type="molecule type" value="Genomic_DNA"/>
</dbReference>
<dbReference type="FunFam" id="1.10.10.790:FF:000002">
    <property type="entry name" value="Splicing factor 3A subunit 1"/>
    <property type="match status" value="1"/>
</dbReference>
<feature type="compositionally biased region" description="Basic and acidic residues" evidence="7">
    <location>
        <begin position="486"/>
        <end position="502"/>
    </location>
</feature>
<dbReference type="GO" id="GO:0071004">
    <property type="term" value="C:U2-type prespliceosome"/>
    <property type="evidence" value="ECO:0007669"/>
    <property type="project" value="TreeGrafter"/>
</dbReference>
<dbReference type="CDD" id="cd01800">
    <property type="entry name" value="Ubl_SF3a120"/>
    <property type="match status" value="1"/>
</dbReference>
<dbReference type="Proteomes" id="UP001300502">
    <property type="component" value="Unassembled WGS sequence"/>
</dbReference>
<dbReference type="Pfam" id="PF01805">
    <property type="entry name" value="Surp"/>
    <property type="match status" value="2"/>
</dbReference>
<sequence>MNIVDSRRNQPPPFSPSQQSVSNTTGMIPPDVEKIIEKTAIYVAKNGSSFEARVLEMNRNNPKFSFLLESDPFHSYYLQILQEKRRYFAGASATPTSSAGTLDHAESQPNLREGESIAEAAPAVSKAKLSERKAQAARPVPTQPPPEDVFSAPIPEEPLPSPLDVDIMKLTAQFIARNGRSFLQELHMKEYRNPQFEFLKPSHPYFSFFQRLVDAYSVVIAPDDQMLQKLKESAHSLGKVMEDLYYRVDWEILQEEKKAEQNRSAMERVQMQLIDWHDFVIVETIDLDERETNLPAPAKGSDVAHAWKEAERMNGNQMEANMEQDDMEMDMQEEEEQVEVTAYTDIPADKIRKDYRPRTAVAGDEQSESIKVTLPSGQRVPLDRANESIKMELLDPKYKEERQRAAEKNKYQNLASDAEVAMNLGRLSDQKLDIYNRADLQSVMAQRRMTEKSGEGGEAMDWQVKAPEPTVPPKPSSLLWESSASHWEKSEEATMRDHKMEDNVSNGEDNSDEGIQVHVRVQSHSNQEWNLRGQTISLQVPYQATILDLKSTLAPIVKLPPNKQKISADNFGYLKDNLSLSDYQFYDGIVMYLEVKERGGKKK</sequence>
<dbReference type="FunFam" id="1.10.10.790:FF:000001">
    <property type="entry name" value="Splicing factor 3a, subunit 1"/>
    <property type="match status" value="1"/>
</dbReference>
<dbReference type="GO" id="GO:0071013">
    <property type="term" value="C:catalytic step 2 spliceosome"/>
    <property type="evidence" value="ECO:0007669"/>
    <property type="project" value="TreeGrafter"/>
</dbReference>
<dbReference type="SMART" id="SM00213">
    <property type="entry name" value="UBQ"/>
    <property type="match status" value="1"/>
</dbReference>
<evidence type="ECO:0000256" key="4">
    <source>
        <dbReference type="ARBA" id="ARBA00022737"/>
    </source>
</evidence>
<accession>A0AAV9IKU3</accession>
<protein>
    <recommendedName>
        <fullName evidence="12">Splicing factor 3A subunit 1</fullName>
    </recommendedName>
</protein>
<dbReference type="InterPro" id="IPR022030">
    <property type="entry name" value="SF3A1_dom"/>
</dbReference>
<evidence type="ECO:0000256" key="3">
    <source>
        <dbReference type="ARBA" id="ARBA00022728"/>
    </source>
</evidence>
<feature type="region of interest" description="Disordered" evidence="7">
    <location>
        <begin position="1"/>
        <end position="28"/>
    </location>
</feature>
<reference evidence="10 11" key="1">
    <citation type="submission" date="2022-07" db="EMBL/GenBank/DDBJ databases">
        <title>Genome-wide signatures of adaptation to extreme environments.</title>
        <authorList>
            <person name="Cho C.H."/>
            <person name="Yoon H.S."/>
        </authorList>
    </citation>
    <scope>NUCLEOTIDE SEQUENCE [LARGE SCALE GENOMIC DNA]</scope>
    <source>
        <strain evidence="10 11">108.79 E11</strain>
    </source>
</reference>
<name>A0AAV9IKU3_9RHOD</name>
<dbReference type="InterPro" id="IPR045146">
    <property type="entry name" value="SF3A1"/>
</dbReference>
<keyword evidence="4" id="KW-0677">Repeat</keyword>
<dbReference type="SMART" id="SM00648">
    <property type="entry name" value="SWAP"/>
    <property type="match status" value="2"/>
</dbReference>
<keyword evidence="11" id="KW-1185">Reference proteome</keyword>
<evidence type="ECO:0000259" key="9">
    <source>
        <dbReference type="PROSITE" id="PS50128"/>
    </source>
</evidence>
<dbReference type="GO" id="GO:0000381">
    <property type="term" value="P:regulation of alternative mRNA splicing, via spliceosome"/>
    <property type="evidence" value="ECO:0007669"/>
    <property type="project" value="TreeGrafter"/>
</dbReference>
<dbReference type="PANTHER" id="PTHR15316">
    <property type="entry name" value="SPLICEOSOME ASSOCIATED PROTEIN 114/SWAP SPLICING FACTOR-RELATED"/>
    <property type="match status" value="1"/>
</dbReference>
<proteinExistence type="predicted"/>
<dbReference type="Gene3D" id="1.10.10.790">
    <property type="entry name" value="Surp module"/>
    <property type="match status" value="2"/>
</dbReference>
<dbReference type="InterPro" id="IPR000626">
    <property type="entry name" value="Ubiquitin-like_dom"/>
</dbReference>
<comment type="subcellular location">
    <subcellularLocation>
        <location evidence="1">Nucleus</location>
    </subcellularLocation>
</comment>
<feature type="domain" description="SURP motif" evidence="9">
    <location>
        <begin position="35"/>
        <end position="77"/>
    </location>
</feature>
<dbReference type="GO" id="GO:0045292">
    <property type="term" value="P:mRNA cis splicing, via spliceosome"/>
    <property type="evidence" value="ECO:0007669"/>
    <property type="project" value="InterPro"/>
</dbReference>
<keyword evidence="5" id="KW-0508">mRNA splicing</keyword>
<dbReference type="Pfam" id="PF12230">
    <property type="entry name" value="PRP21_like_P"/>
    <property type="match status" value="1"/>
</dbReference>
<evidence type="ECO:0000256" key="5">
    <source>
        <dbReference type="ARBA" id="ARBA00023187"/>
    </source>
</evidence>
<organism evidence="10 11">
    <name type="scientific">Galdieria yellowstonensis</name>
    <dbReference type="NCBI Taxonomy" id="3028027"/>
    <lineage>
        <taxon>Eukaryota</taxon>
        <taxon>Rhodophyta</taxon>
        <taxon>Bangiophyceae</taxon>
        <taxon>Galdieriales</taxon>
        <taxon>Galdieriaceae</taxon>
        <taxon>Galdieria</taxon>
    </lineage>
</organism>
<dbReference type="GO" id="GO:0005686">
    <property type="term" value="C:U2 snRNP"/>
    <property type="evidence" value="ECO:0007669"/>
    <property type="project" value="TreeGrafter"/>
</dbReference>
<evidence type="ECO:0000256" key="7">
    <source>
        <dbReference type="SAM" id="MobiDB-lite"/>
    </source>
</evidence>
<dbReference type="InterPro" id="IPR000061">
    <property type="entry name" value="Surp"/>
</dbReference>
<dbReference type="SUPFAM" id="SSF54236">
    <property type="entry name" value="Ubiquitin-like"/>
    <property type="match status" value="1"/>
</dbReference>
<feature type="region of interest" description="Disordered" evidence="7">
    <location>
        <begin position="466"/>
        <end position="510"/>
    </location>
</feature>
<evidence type="ECO:0000313" key="11">
    <source>
        <dbReference type="Proteomes" id="UP001300502"/>
    </source>
</evidence>
<evidence type="ECO:0008006" key="12">
    <source>
        <dbReference type="Google" id="ProtNLM"/>
    </source>
</evidence>
<feature type="domain" description="Ubiquitin-like" evidence="8">
    <location>
        <begin position="515"/>
        <end position="600"/>
    </location>
</feature>
<dbReference type="PROSITE" id="PS50053">
    <property type="entry name" value="UBIQUITIN_2"/>
    <property type="match status" value="1"/>
</dbReference>
<gene>
    <name evidence="10" type="ORF">GAYE_SCF46G5804</name>
</gene>
<keyword evidence="3" id="KW-0747">Spliceosome</keyword>
<evidence type="ECO:0000256" key="2">
    <source>
        <dbReference type="ARBA" id="ARBA00022664"/>
    </source>
</evidence>
<keyword evidence="6" id="KW-0539">Nucleus</keyword>
<dbReference type="InterPro" id="IPR035563">
    <property type="entry name" value="SF3As1_ubi"/>
</dbReference>
<dbReference type="PANTHER" id="PTHR15316:SF1">
    <property type="entry name" value="SPLICING FACTOR 3A SUBUNIT 1"/>
    <property type="match status" value="1"/>
</dbReference>
<dbReference type="InterPro" id="IPR035967">
    <property type="entry name" value="SWAP/Surp_sf"/>
</dbReference>